<keyword evidence="3" id="KW-1185">Reference proteome</keyword>
<dbReference type="OrthoDB" id="10061530at2759"/>
<evidence type="ECO:0000313" key="3">
    <source>
        <dbReference type="Proteomes" id="UP000663832"/>
    </source>
</evidence>
<protein>
    <submittedName>
        <fullName evidence="2">Uncharacterized protein</fullName>
    </submittedName>
</protein>
<evidence type="ECO:0000313" key="1">
    <source>
        <dbReference type="EMBL" id="CAF1020654.1"/>
    </source>
</evidence>
<accession>A0A814PX27</accession>
<evidence type="ECO:0000313" key="2">
    <source>
        <dbReference type="EMBL" id="CAF1112122.1"/>
    </source>
</evidence>
<dbReference type="AlphaFoldDB" id="A0A814PX27"/>
<dbReference type="EMBL" id="CAJNOI010000134">
    <property type="protein sequence ID" value="CAF1112122.1"/>
    <property type="molecule type" value="Genomic_DNA"/>
</dbReference>
<gene>
    <name evidence="2" type="ORF">BJG266_LOCUS21958</name>
    <name evidence="1" type="ORF">QVE165_LOCUS15981</name>
</gene>
<dbReference type="Proteomes" id="UP000663877">
    <property type="component" value="Unassembled WGS sequence"/>
</dbReference>
<comment type="caution">
    <text evidence="2">The sequence shown here is derived from an EMBL/GenBank/DDBJ whole genome shotgun (WGS) entry which is preliminary data.</text>
</comment>
<dbReference type="EMBL" id="CAJNOM010000088">
    <property type="protein sequence ID" value="CAF1020654.1"/>
    <property type="molecule type" value="Genomic_DNA"/>
</dbReference>
<dbReference type="Proteomes" id="UP000663832">
    <property type="component" value="Unassembled WGS sequence"/>
</dbReference>
<name>A0A814PX27_9BILA</name>
<proteinExistence type="predicted"/>
<sequence>MKTTYAYIYTNYFNPFDISKNLLSLGENSDDQGQFQLTAVLQANMIYVVVITTSSRNLMGNFSVQGFGPSYIGFNRILNTPSVVQTVYASKLATNSSTYSLDCSSSSSYYEAIQVNVRRSGVYTFFSKSNIDTYGSIYKDYFNPFNPMENRLLYDDNSCNQRQFGFKIALETGISYILVVTTNDYRELGAFSIFVSGPDNVDLKNISKRLYYNF</sequence>
<evidence type="ECO:0000313" key="4">
    <source>
        <dbReference type="Proteomes" id="UP000663877"/>
    </source>
</evidence>
<organism evidence="2 4">
    <name type="scientific">Adineta steineri</name>
    <dbReference type="NCBI Taxonomy" id="433720"/>
    <lineage>
        <taxon>Eukaryota</taxon>
        <taxon>Metazoa</taxon>
        <taxon>Spiralia</taxon>
        <taxon>Gnathifera</taxon>
        <taxon>Rotifera</taxon>
        <taxon>Eurotatoria</taxon>
        <taxon>Bdelloidea</taxon>
        <taxon>Adinetida</taxon>
        <taxon>Adinetidae</taxon>
        <taxon>Adineta</taxon>
    </lineage>
</organism>
<reference evidence="2" key="1">
    <citation type="submission" date="2021-02" db="EMBL/GenBank/DDBJ databases">
        <authorList>
            <person name="Nowell W R."/>
        </authorList>
    </citation>
    <scope>NUCLEOTIDE SEQUENCE</scope>
</reference>